<dbReference type="Pfam" id="PF08240">
    <property type="entry name" value="ADH_N"/>
    <property type="match status" value="1"/>
</dbReference>
<evidence type="ECO:0000313" key="4">
    <source>
        <dbReference type="EMBL" id="RIH82229.1"/>
    </source>
</evidence>
<keyword evidence="5" id="KW-1185">Reference proteome</keyword>
<dbReference type="OrthoDB" id="9792162at2"/>
<dbReference type="InterPro" id="IPR050129">
    <property type="entry name" value="Zn_alcohol_dh"/>
</dbReference>
<dbReference type="EC" id="1.1.1.-" evidence="4"/>
<evidence type="ECO:0000259" key="3">
    <source>
        <dbReference type="Pfam" id="PF08240"/>
    </source>
</evidence>
<dbReference type="GO" id="GO:0016491">
    <property type="term" value="F:oxidoreductase activity"/>
    <property type="evidence" value="ECO:0007669"/>
    <property type="project" value="UniProtKB-KW"/>
</dbReference>
<reference evidence="4 5" key="1">
    <citation type="submission" date="2018-08" db="EMBL/GenBank/DDBJ databases">
        <title>Meiothermus luteus KCTC 52599 genome sequencing project.</title>
        <authorList>
            <person name="Da Costa M.S."/>
            <person name="Albuquerque L."/>
            <person name="Raposo P."/>
            <person name="Froufe H.J.C."/>
            <person name="Barroso C.S."/>
            <person name="Egas C."/>
        </authorList>
    </citation>
    <scope>NUCLEOTIDE SEQUENCE [LARGE SCALE GENOMIC DNA]</scope>
    <source>
        <strain evidence="4 5">KCTC 52599</strain>
    </source>
</reference>
<protein>
    <submittedName>
        <fullName evidence="4">L-galactonate-5-dehydrogenase</fullName>
        <ecNumber evidence="4">1.1.1.-</ecNumber>
    </submittedName>
</protein>
<dbReference type="Proteomes" id="UP000265800">
    <property type="component" value="Unassembled WGS sequence"/>
</dbReference>
<dbReference type="Gene3D" id="3.40.50.720">
    <property type="entry name" value="NAD(P)-binding Rossmann-like Domain"/>
    <property type="match status" value="1"/>
</dbReference>
<accession>A0A399EGG3</accession>
<dbReference type="SUPFAM" id="SSF51735">
    <property type="entry name" value="NAD(P)-binding Rossmann-fold domains"/>
    <property type="match status" value="1"/>
</dbReference>
<evidence type="ECO:0000256" key="1">
    <source>
        <dbReference type="ARBA" id="ARBA00023002"/>
    </source>
</evidence>
<organism evidence="4 5">
    <name type="scientific">Meiothermus luteus</name>
    <dbReference type="NCBI Taxonomy" id="2026184"/>
    <lineage>
        <taxon>Bacteria</taxon>
        <taxon>Thermotogati</taxon>
        <taxon>Deinococcota</taxon>
        <taxon>Deinococci</taxon>
        <taxon>Thermales</taxon>
        <taxon>Thermaceae</taxon>
        <taxon>Meiothermus</taxon>
    </lineage>
</organism>
<evidence type="ECO:0000259" key="2">
    <source>
        <dbReference type="Pfam" id="PF00107"/>
    </source>
</evidence>
<dbReference type="AlphaFoldDB" id="A0A399EGG3"/>
<dbReference type="InterPro" id="IPR011032">
    <property type="entry name" value="GroES-like_sf"/>
</dbReference>
<evidence type="ECO:0000313" key="5">
    <source>
        <dbReference type="Proteomes" id="UP000265800"/>
    </source>
</evidence>
<sequence>MVGRRLAVEAPHRLAWLEETPPSPGPGQALLKPLAVGLCGSDLHVYEGLHPFVSYPVYPGHEVAARVLEVGPETNPAWVGARVTLEPSLTCGRCPQCQSGRYNICQALRVMGFQAPGGMAEAFLAPVDRLHRLPEGLTDEQGALVEPLAVAVHAVGLSRVEGRRVAVLGAGTIGLLVAQVARAYGAASVVVVDPLEARRRLAEGLGLPAQPPGQERYEVVFECVGSEKALEAAIQGCEKGAEVVVAGVFSQPTRISAALIQDWELSLRGSLMYTARDYPEALRLLAQGQVRVEPLITHRFPLREAPAAFATALRREQAVKVMLLG</sequence>
<dbReference type="PANTHER" id="PTHR43401:SF2">
    <property type="entry name" value="L-THREONINE 3-DEHYDROGENASE"/>
    <property type="match status" value="1"/>
</dbReference>
<dbReference type="EMBL" id="QWKZ01000118">
    <property type="protein sequence ID" value="RIH82229.1"/>
    <property type="molecule type" value="Genomic_DNA"/>
</dbReference>
<feature type="domain" description="Alcohol dehydrogenase-like C-terminal" evidence="2">
    <location>
        <begin position="173"/>
        <end position="286"/>
    </location>
</feature>
<dbReference type="InterPro" id="IPR013149">
    <property type="entry name" value="ADH-like_C"/>
</dbReference>
<dbReference type="PANTHER" id="PTHR43401">
    <property type="entry name" value="L-THREONINE 3-DEHYDROGENASE"/>
    <property type="match status" value="1"/>
</dbReference>
<keyword evidence="1 4" id="KW-0560">Oxidoreductase</keyword>
<comment type="caution">
    <text evidence="4">The sequence shown here is derived from an EMBL/GenBank/DDBJ whole genome shotgun (WGS) entry which is preliminary data.</text>
</comment>
<dbReference type="RefSeq" id="WP_119361076.1">
    <property type="nucleotide sequence ID" value="NZ_QWKZ01000118.1"/>
</dbReference>
<name>A0A399EGG3_9DEIN</name>
<dbReference type="SUPFAM" id="SSF50129">
    <property type="entry name" value="GroES-like"/>
    <property type="match status" value="1"/>
</dbReference>
<proteinExistence type="predicted"/>
<feature type="domain" description="Alcohol dehydrogenase-like N-terminal" evidence="3">
    <location>
        <begin position="25"/>
        <end position="135"/>
    </location>
</feature>
<dbReference type="Gene3D" id="3.90.180.10">
    <property type="entry name" value="Medium-chain alcohol dehydrogenases, catalytic domain"/>
    <property type="match status" value="1"/>
</dbReference>
<dbReference type="Pfam" id="PF00107">
    <property type="entry name" value="ADH_zinc_N"/>
    <property type="match status" value="1"/>
</dbReference>
<dbReference type="InterPro" id="IPR013154">
    <property type="entry name" value="ADH-like_N"/>
</dbReference>
<dbReference type="InterPro" id="IPR036291">
    <property type="entry name" value="NAD(P)-bd_dom_sf"/>
</dbReference>
<gene>
    <name evidence="4" type="primary">lgoD</name>
    <name evidence="4" type="ORF">Mlute_02562</name>
</gene>